<gene>
    <name evidence="2" type="ORF">NP075_16755</name>
</gene>
<reference evidence="2 3" key="1">
    <citation type="submission" date="2022-07" db="EMBL/GenBank/DDBJ databases">
        <title>Novel species in genus cellulomonas.</title>
        <authorList>
            <person name="Ye L."/>
        </authorList>
    </citation>
    <scope>NUCLEOTIDE SEQUENCE [LARGE SCALE GENOMIC DNA]</scope>
    <source>
        <strain evidence="3">zg-Y908</strain>
    </source>
</reference>
<keyword evidence="1" id="KW-0812">Transmembrane</keyword>
<feature type="transmembrane region" description="Helical" evidence="1">
    <location>
        <begin position="109"/>
        <end position="127"/>
    </location>
</feature>
<dbReference type="Proteomes" id="UP001317322">
    <property type="component" value="Chromosome"/>
</dbReference>
<accession>A0ABY5K2R1</accession>
<evidence type="ECO:0000313" key="2">
    <source>
        <dbReference type="EMBL" id="UUI64742.1"/>
    </source>
</evidence>
<evidence type="ECO:0000313" key="3">
    <source>
        <dbReference type="Proteomes" id="UP001317322"/>
    </source>
</evidence>
<evidence type="ECO:0000256" key="1">
    <source>
        <dbReference type="SAM" id="Phobius"/>
    </source>
</evidence>
<dbReference type="RefSeq" id="WP_227565779.1">
    <property type="nucleotide sequence ID" value="NZ_CP101989.1"/>
</dbReference>
<feature type="transmembrane region" description="Helical" evidence="1">
    <location>
        <begin position="225"/>
        <end position="245"/>
    </location>
</feature>
<feature type="transmembrane region" description="Helical" evidence="1">
    <location>
        <begin position="173"/>
        <end position="193"/>
    </location>
</feature>
<proteinExistence type="predicted"/>
<feature type="transmembrane region" description="Helical" evidence="1">
    <location>
        <begin position="147"/>
        <end position="167"/>
    </location>
</feature>
<sequence length="250" mass="25698">MSTNPTDIAPHVDPAWVDAFVLELRLRDVPGDLVGDALAQVESHVLDAGTSADDAFGDPRAYAATIAETAARPTPDEPGAMVPPALGGAALVVAITGIVAWFGDGAVDVTGGTLAVVGAMLALPFVVQRYGTPVLRYLVESSFWRIWLLVTASGLLLAGVALVGRAWQVATVAAPALTVPALVVVAVAAVLGLRDASDVDPLLPPGADRATAEAAIRRDTRRLRLLTSTIQVGFVAGAVGFAVLLTRLTP</sequence>
<keyword evidence="3" id="KW-1185">Reference proteome</keyword>
<feature type="transmembrane region" description="Helical" evidence="1">
    <location>
        <begin position="82"/>
        <end position="103"/>
    </location>
</feature>
<organism evidence="2 3">
    <name type="scientific">Cellulomonas wangsupingiae</name>
    <dbReference type="NCBI Taxonomy" id="2968085"/>
    <lineage>
        <taxon>Bacteria</taxon>
        <taxon>Bacillati</taxon>
        <taxon>Actinomycetota</taxon>
        <taxon>Actinomycetes</taxon>
        <taxon>Micrococcales</taxon>
        <taxon>Cellulomonadaceae</taxon>
        <taxon>Cellulomonas</taxon>
    </lineage>
</organism>
<name>A0ABY5K2R1_9CELL</name>
<protein>
    <submittedName>
        <fullName evidence="2">Uncharacterized protein</fullName>
    </submittedName>
</protein>
<keyword evidence="1" id="KW-0472">Membrane</keyword>
<keyword evidence="1" id="KW-1133">Transmembrane helix</keyword>
<dbReference type="EMBL" id="CP101989">
    <property type="protein sequence ID" value="UUI64742.1"/>
    <property type="molecule type" value="Genomic_DNA"/>
</dbReference>